<accession>A0ABU7RFC1</accession>
<dbReference type="Gene3D" id="3.40.50.1110">
    <property type="entry name" value="SGNH hydrolase"/>
    <property type="match status" value="1"/>
</dbReference>
<proteinExistence type="predicted"/>
<dbReference type="Proteomes" id="UP001357452">
    <property type="component" value="Unassembled WGS sequence"/>
</dbReference>
<organism evidence="3 4">
    <name type="scientific">Niabella digestorum</name>
    <dbReference type="NCBI Taxonomy" id="3117701"/>
    <lineage>
        <taxon>Bacteria</taxon>
        <taxon>Pseudomonadati</taxon>
        <taxon>Bacteroidota</taxon>
        <taxon>Chitinophagia</taxon>
        <taxon>Chitinophagales</taxon>
        <taxon>Chitinophagaceae</taxon>
        <taxon>Niabella</taxon>
    </lineage>
</organism>
<keyword evidence="1" id="KW-0732">Signal</keyword>
<feature type="domain" description="SGNH hydrolase-type esterase" evidence="2">
    <location>
        <begin position="53"/>
        <end position="226"/>
    </location>
</feature>
<reference evidence="3 4" key="1">
    <citation type="submission" date="2024-01" db="EMBL/GenBank/DDBJ databases">
        <title>Niabella digestum sp. nov., isolated from waste digestion system.</title>
        <authorList>
            <person name="Zhang L."/>
        </authorList>
    </citation>
    <scope>NUCLEOTIDE SEQUENCE [LARGE SCALE GENOMIC DNA]</scope>
    <source>
        <strain evidence="3 4">A18</strain>
    </source>
</reference>
<sequence>MMLRLCVSIFLLVLSSSFSALSQADSKVYLKDIKEEFQKQWPKNRTINLVFHGHSVPTGYFRTPHVHTLSAYPFLTLQKLKERYPYAVINCITTSIGGENSVQGAKRFKKEVLSHRPDVLFIDYALNDRAIGLAASRKAMEQMIATALKHNIKVILLTPSPDLTEDIRSPNAVLQQFTKQLIELAEKYKIGLVDSYAAFRELALSGKNINEYMAQSNHPNQKGHEIIAEQIISFF</sequence>
<evidence type="ECO:0000313" key="4">
    <source>
        <dbReference type="Proteomes" id="UP001357452"/>
    </source>
</evidence>
<evidence type="ECO:0000259" key="2">
    <source>
        <dbReference type="Pfam" id="PF13472"/>
    </source>
</evidence>
<dbReference type="SUPFAM" id="SSF52266">
    <property type="entry name" value="SGNH hydrolase"/>
    <property type="match status" value="1"/>
</dbReference>
<dbReference type="InterPro" id="IPR013830">
    <property type="entry name" value="SGNH_hydro"/>
</dbReference>
<dbReference type="InterPro" id="IPR036514">
    <property type="entry name" value="SGNH_hydro_sf"/>
</dbReference>
<dbReference type="Pfam" id="PF13472">
    <property type="entry name" value="Lipase_GDSL_2"/>
    <property type="match status" value="1"/>
</dbReference>
<protein>
    <submittedName>
        <fullName evidence="3">GDSL-type esterase/lipase family protein</fullName>
    </submittedName>
</protein>
<evidence type="ECO:0000313" key="3">
    <source>
        <dbReference type="EMBL" id="MEE6186497.1"/>
    </source>
</evidence>
<feature type="chain" id="PRO_5047024163" evidence="1">
    <location>
        <begin position="23"/>
        <end position="235"/>
    </location>
</feature>
<keyword evidence="4" id="KW-1185">Reference proteome</keyword>
<feature type="signal peptide" evidence="1">
    <location>
        <begin position="1"/>
        <end position="22"/>
    </location>
</feature>
<dbReference type="PANTHER" id="PTHR30383">
    <property type="entry name" value="THIOESTERASE 1/PROTEASE 1/LYSOPHOSPHOLIPASE L1"/>
    <property type="match status" value="1"/>
</dbReference>
<gene>
    <name evidence="3" type="ORF">V2H41_04345</name>
</gene>
<dbReference type="PANTHER" id="PTHR30383:SF5">
    <property type="entry name" value="SGNH HYDROLASE-TYPE ESTERASE DOMAIN-CONTAINING PROTEIN"/>
    <property type="match status" value="1"/>
</dbReference>
<evidence type="ECO:0000256" key="1">
    <source>
        <dbReference type="SAM" id="SignalP"/>
    </source>
</evidence>
<dbReference type="EMBL" id="JAZGLY010000002">
    <property type="protein sequence ID" value="MEE6186497.1"/>
    <property type="molecule type" value="Genomic_DNA"/>
</dbReference>
<dbReference type="InterPro" id="IPR051532">
    <property type="entry name" value="Ester_Hydrolysis_Enzymes"/>
</dbReference>
<dbReference type="RefSeq" id="WP_330973906.1">
    <property type="nucleotide sequence ID" value="NZ_JAZGLY010000002.1"/>
</dbReference>
<comment type="caution">
    <text evidence="3">The sequence shown here is derived from an EMBL/GenBank/DDBJ whole genome shotgun (WGS) entry which is preliminary data.</text>
</comment>
<name>A0ABU7RFC1_9BACT</name>